<keyword evidence="4" id="KW-1185">Reference proteome</keyword>
<reference evidence="2" key="1">
    <citation type="submission" date="2015-06" db="EMBL/GenBank/DDBJ databases">
        <authorList>
            <person name="Hoefler B.C."/>
            <person name="Straight P.D."/>
        </authorList>
    </citation>
    <scope>NUCLEOTIDE SEQUENCE [LARGE SCALE GENOMIC DNA]</scope>
    <source>
        <strain evidence="2">73/13</strain>
    </source>
</reference>
<dbReference type="Proteomes" id="UP000811399">
    <property type="component" value="Unassembled WGS sequence"/>
</dbReference>
<evidence type="ECO:0000313" key="1">
    <source>
        <dbReference type="EMBL" id="MBS4240406.1"/>
    </source>
</evidence>
<dbReference type="AlphaFoldDB" id="A0A2G4R4M2"/>
<name>A0A2G4R4M2_9BACT</name>
<evidence type="ECO:0000313" key="3">
    <source>
        <dbReference type="Proteomes" id="UP000237472"/>
    </source>
</evidence>
<evidence type="ECO:0000313" key="2">
    <source>
        <dbReference type="EMBL" id="PHY90735.1"/>
    </source>
</evidence>
<organism evidence="2 3">
    <name type="scientific">Campylobacter vulpis</name>
    <dbReference type="NCBI Taxonomy" id="1655500"/>
    <lineage>
        <taxon>Bacteria</taxon>
        <taxon>Pseudomonadati</taxon>
        <taxon>Campylobacterota</taxon>
        <taxon>Epsilonproteobacteria</taxon>
        <taxon>Campylobacterales</taxon>
        <taxon>Campylobacteraceae</taxon>
        <taxon>Campylobacter</taxon>
    </lineage>
</organism>
<dbReference type="RefSeq" id="WP_099461522.1">
    <property type="nucleotide sequence ID" value="NZ_CP041617.1"/>
</dbReference>
<protein>
    <submittedName>
        <fullName evidence="2">Toluene tolerance protein</fullName>
    </submittedName>
</protein>
<dbReference type="Gene3D" id="3.10.450.710">
    <property type="entry name" value="Tgt2/MlaC"/>
    <property type="match status" value="1"/>
</dbReference>
<dbReference type="Pfam" id="PF05494">
    <property type="entry name" value="MlaC"/>
    <property type="match status" value="1"/>
</dbReference>
<accession>A0A2G4R4M2</accession>
<dbReference type="Proteomes" id="UP000237472">
    <property type="component" value="Unassembled WGS sequence"/>
</dbReference>
<dbReference type="InterPro" id="IPR008869">
    <property type="entry name" value="MlaC/ttg2D"/>
</dbReference>
<reference evidence="3" key="2">
    <citation type="submission" date="2015-06" db="EMBL/GenBank/DDBJ databases">
        <authorList>
            <person name="Parisi A."/>
            <person name="Chiara M."/>
            <person name="Florio D."/>
            <person name="Miccolupo A."/>
            <person name="Manzari C."/>
            <person name="Mion D."/>
            <person name="Caruso M."/>
            <person name="D'erchia A.M."/>
            <person name="Zanoni R."/>
        </authorList>
    </citation>
    <scope>NUCLEOTIDE SEQUENCE [LARGE SCALE GENOMIC DNA]</scope>
    <source>
        <strain evidence="3">73/13</strain>
    </source>
</reference>
<dbReference type="OrthoDB" id="9798905at2"/>
<dbReference type="PANTHER" id="PTHR36573">
    <property type="entry name" value="INTERMEMBRANE PHOSPHOLIPID TRANSPORT SYSTEM BINDING PROTEIN MLAC"/>
    <property type="match status" value="1"/>
</dbReference>
<dbReference type="GeneID" id="77266076"/>
<evidence type="ECO:0000313" key="4">
    <source>
        <dbReference type="Proteomes" id="UP000811399"/>
    </source>
</evidence>
<dbReference type="EMBL" id="LDWY01000053">
    <property type="protein sequence ID" value="PHY90735.1"/>
    <property type="molecule type" value="Genomic_DNA"/>
</dbReference>
<proteinExistence type="predicted"/>
<reference evidence="1" key="3">
    <citation type="submission" date="2019-07" db="EMBL/GenBank/DDBJ databases">
        <authorList>
            <person name="Miller W.G."/>
        </authorList>
    </citation>
    <scope>NUCLEOTIDE SEQUENCE</scope>
    <source>
        <strain evidence="1">52/13</strain>
    </source>
</reference>
<dbReference type="InterPro" id="IPR042245">
    <property type="entry name" value="Tgt2/MlaC_sf"/>
</dbReference>
<sequence length="189" mass="22105">MRKILLLLIVALSAFALHLDEIENFMQKNIDESLKILQNAKDDKKSAAQDIFKLFDGVFDYELMAKLSLSKYYQKLSQDEVAEFNKAFEASLKKSFTDKLELYKDQVLKVESGERKNEKRYFLTSSMMVDGEKKFIVFKFYKENDEWLIYDVDVLGVSIIQTYRSQFGDILENGTFKDLLSKLNDIIIK</sequence>
<reference evidence="1 4" key="4">
    <citation type="journal article" date="2021" name="Syst. Appl. Microbiol.">
        <title>nCampylobacter vulpis sp. nov. isolated from wild red foxes.</title>
        <authorList>
            <person name="Parisi A."/>
            <person name="Chiara M."/>
            <person name="Caffara M."/>
            <person name="Mion D."/>
            <person name="Miller W.G."/>
            <person name="Caruso M."/>
            <person name="Manzari C."/>
            <person name="Florio D."/>
            <person name="Capozzi L."/>
            <person name="D'Erchia A.M."/>
            <person name="Manzulli V."/>
            <person name="Zanoni R.G."/>
        </authorList>
    </citation>
    <scope>NUCLEOTIDE SEQUENCE [LARGE SCALE GENOMIC DNA]</scope>
    <source>
        <strain evidence="1 4">52/13</strain>
    </source>
</reference>
<dbReference type="PANTHER" id="PTHR36573:SF1">
    <property type="entry name" value="INTERMEMBRANE PHOSPHOLIPID TRANSPORT SYSTEM BINDING PROTEIN MLAC"/>
    <property type="match status" value="1"/>
</dbReference>
<gene>
    <name evidence="2" type="ORF">AA994_04380</name>
    <name evidence="1" type="ORF">CVU5213_01470</name>
</gene>
<dbReference type="EMBL" id="VJYU01000003">
    <property type="protein sequence ID" value="MBS4240406.1"/>
    <property type="molecule type" value="Genomic_DNA"/>
</dbReference>
<comment type="caution">
    <text evidence="2">The sequence shown here is derived from an EMBL/GenBank/DDBJ whole genome shotgun (WGS) entry which is preliminary data.</text>
</comment>